<evidence type="ECO:0008006" key="3">
    <source>
        <dbReference type="Google" id="ProtNLM"/>
    </source>
</evidence>
<comment type="caution">
    <text evidence="1">The sequence shown here is derived from an EMBL/GenBank/DDBJ whole genome shotgun (WGS) entry which is preliminary data.</text>
</comment>
<keyword evidence="2" id="KW-1185">Reference proteome</keyword>
<name>A0ABY0BYZ6_9GAMM</name>
<dbReference type="InterPro" id="IPR036255">
    <property type="entry name" value="YgfB-like_sf"/>
</dbReference>
<dbReference type="InterPro" id="IPR011978">
    <property type="entry name" value="YgfB-like"/>
</dbReference>
<dbReference type="EMBL" id="PIPN01000003">
    <property type="protein sequence ID" value="RUO29900.1"/>
    <property type="molecule type" value="Genomic_DNA"/>
</dbReference>
<dbReference type="SUPFAM" id="SSF101327">
    <property type="entry name" value="YgfB-like"/>
    <property type="match status" value="1"/>
</dbReference>
<proteinExistence type="predicted"/>
<dbReference type="RefSeq" id="WP_126789171.1">
    <property type="nucleotide sequence ID" value="NZ_PIPN01000003.1"/>
</dbReference>
<accession>A0ABY0BYZ6</accession>
<gene>
    <name evidence="1" type="ORF">CWE12_07980</name>
</gene>
<protein>
    <recommendedName>
        <fullName evidence="3">DUF1186 domain-containing protein</fullName>
    </recommendedName>
</protein>
<evidence type="ECO:0000313" key="1">
    <source>
        <dbReference type="EMBL" id="RUO29900.1"/>
    </source>
</evidence>
<reference evidence="1 2" key="1">
    <citation type="journal article" date="2018" name="Front. Microbiol.">
        <title>Genome-Based Analysis Reveals the Taxonomy and Diversity of the Family Idiomarinaceae.</title>
        <authorList>
            <person name="Liu Y."/>
            <person name="Lai Q."/>
            <person name="Shao Z."/>
        </authorList>
    </citation>
    <scope>NUCLEOTIDE SEQUENCE [LARGE SCALE GENOMIC DNA]</scope>
    <source>
        <strain evidence="1 2">GBSy1</strain>
    </source>
</reference>
<dbReference type="Pfam" id="PF03695">
    <property type="entry name" value="UPF0149"/>
    <property type="match status" value="1"/>
</dbReference>
<dbReference type="Proteomes" id="UP000287410">
    <property type="component" value="Unassembled WGS sequence"/>
</dbReference>
<dbReference type="Gene3D" id="1.20.120.740">
    <property type="entry name" value="YgfB uncharacterised protein family UPF0149, PF03695"/>
    <property type="match status" value="1"/>
</dbReference>
<organism evidence="1 2">
    <name type="scientific">Aliidiomarina sedimenti</name>
    <dbReference type="NCBI Taxonomy" id="1933879"/>
    <lineage>
        <taxon>Bacteria</taxon>
        <taxon>Pseudomonadati</taxon>
        <taxon>Pseudomonadota</taxon>
        <taxon>Gammaproteobacteria</taxon>
        <taxon>Alteromonadales</taxon>
        <taxon>Idiomarinaceae</taxon>
        <taxon>Aliidiomarina</taxon>
    </lineage>
</organism>
<sequence length="416" mass="46315">MSHSTAQLLERFSQLAEPDTFDSHQLPDYQLGSEDTDAAVELIGTDYFILHPLAATHALLALLQCHDDSLFARALGAADEGLLHAQQEYIVSYALPYCDAPLIGLLDALMGNSEHRDERRVFAAWLLQQYAALHPEYYGRVAKVVGARLQDFTANPAAVNGVLVETCVSMQAEELLPLIQRAYQQELVTSAEYTSAAAVEEALLTPETAFEAGLEQFMHTKELDEIRQALETKFQRRQGSGLRTMAELDGLLYALALSPTPVARSLWLALLQDETLADISEDICEESVDQLTTYYSEVKDSLLAGEAAPYYESVAVENLNSLVPWAGGFLSGFSLWTESDRLSTEKADATQELLEFLHAIVADKPLPEQYQALAHSDYHMIMQLMLQRAFEETQQSSDELTLDDDSLQDFFEGFDR</sequence>
<evidence type="ECO:0000313" key="2">
    <source>
        <dbReference type="Proteomes" id="UP000287410"/>
    </source>
</evidence>